<dbReference type="PANTHER" id="PTHR10272:SF0">
    <property type="entry name" value="PLATELET-ACTIVATING FACTOR ACETYLHYDROLASE"/>
    <property type="match status" value="1"/>
</dbReference>
<feature type="transmembrane region" description="Helical" evidence="4">
    <location>
        <begin position="6"/>
        <end position="23"/>
    </location>
</feature>
<evidence type="ECO:0000256" key="1">
    <source>
        <dbReference type="ARBA" id="ARBA00022801"/>
    </source>
</evidence>
<evidence type="ECO:0000256" key="2">
    <source>
        <dbReference type="ARBA" id="ARBA00022963"/>
    </source>
</evidence>
<evidence type="ECO:0000313" key="6">
    <source>
        <dbReference type="Proteomes" id="UP000688137"/>
    </source>
</evidence>
<dbReference type="Proteomes" id="UP000688137">
    <property type="component" value="Unassembled WGS sequence"/>
</dbReference>
<dbReference type="GO" id="GO:0003847">
    <property type="term" value="F:1-alkyl-2-acetylglycerophosphocholine esterase activity"/>
    <property type="evidence" value="ECO:0007669"/>
    <property type="project" value="TreeGrafter"/>
</dbReference>
<feature type="transmembrane region" description="Helical" evidence="4">
    <location>
        <begin position="103"/>
        <end position="124"/>
    </location>
</feature>
<name>A0A8S1Q1J0_PARPR</name>
<evidence type="ECO:0000256" key="4">
    <source>
        <dbReference type="SAM" id="Phobius"/>
    </source>
</evidence>
<keyword evidence="1" id="KW-0378">Hydrolase</keyword>
<keyword evidence="2" id="KW-0442">Lipid degradation</keyword>
<keyword evidence="4" id="KW-0812">Transmembrane</keyword>
<gene>
    <name evidence="5" type="ORF">PPRIM_AZ9-3.1.T1390082</name>
</gene>
<reference evidence="5" key="1">
    <citation type="submission" date="2021-01" db="EMBL/GenBank/DDBJ databases">
        <authorList>
            <consortium name="Genoscope - CEA"/>
            <person name="William W."/>
        </authorList>
    </citation>
    <scope>NUCLEOTIDE SEQUENCE</scope>
</reference>
<evidence type="ECO:0008006" key="7">
    <source>
        <dbReference type="Google" id="ProtNLM"/>
    </source>
</evidence>
<keyword evidence="4" id="KW-1133">Transmembrane helix</keyword>
<sequence length="463" mass="54713">MRKVFIFEFILAAHVVFCILIEMQSIIFPIQQKLVDLDNVGPVKKNTHANHNSYFDLFGFFGLCIWLLLKYFFEGFRFNSILIMAAYTFFFFDRALQFADKILCQVSAVLTILYIWTLISYPVYEFPKSTGKYRTCYKSIKLNDSYQTDTSVYYPCQDNKQEDIKYKWLPNNKFSKLIYELSILSSKWVPSEWIFDIGLSFLNFINFTASIEQPLINKELDVIIFSHGFSQHRNAYTTLCQQLASEGYVVFSLQHYELVYPWDIKGTKIYNTGNYPEIIEKYQKIRSSHLEWRTEQIQQLIDNLKSNKIKDVFYDFKPLSINLIGHSFGGASVLRVAQEINVNSVIAYDPWLFPFNQEQMHKQVKCRTLILSKDKNRIKQEWFDPKLLKEFLDFNTQIEHYKIKGLDHAYPVDLTYFIAAEMVLIGELRTDENLFKINNLISSLTIKFMQQKLFSIEENKQFC</sequence>
<accession>A0A8S1Q1J0</accession>
<keyword evidence="4" id="KW-0472">Membrane</keyword>
<evidence type="ECO:0000313" key="5">
    <source>
        <dbReference type="EMBL" id="CAD8109091.1"/>
    </source>
</evidence>
<keyword evidence="3" id="KW-0443">Lipid metabolism</keyword>
<comment type="caution">
    <text evidence="5">The sequence shown here is derived from an EMBL/GenBank/DDBJ whole genome shotgun (WGS) entry which is preliminary data.</text>
</comment>
<evidence type="ECO:0000256" key="3">
    <source>
        <dbReference type="ARBA" id="ARBA00023098"/>
    </source>
</evidence>
<organism evidence="5 6">
    <name type="scientific">Paramecium primaurelia</name>
    <dbReference type="NCBI Taxonomy" id="5886"/>
    <lineage>
        <taxon>Eukaryota</taxon>
        <taxon>Sar</taxon>
        <taxon>Alveolata</taxon>
        <taxon>Ciliophora</taxon>
        <taxon>Intramacronucleata</taxon>
        <taxon>Oligohymenophorea</taxon>
        <taxon>Peniculida</taxon>
        <taxon>Parameciidae</taxon>
        <taxon>Paramecium</taxon>
    </lineage>
</organism>
<dbReference type="Pfam" id="PF03403">
    <property type="entry name" value="PAF-AH_p_II"/>
    <property type="match status" value="1"/>
</dbReference>
<dbReference type="OMA" id="INSHEKM"/>
<dbReference type="GO" id="GO:0016042">
    <property type="term" value="P:lipid catabolic process"/>
    <property type="evidence" value="ECO:0007669"/>
    <property type="project" value="UniProtKB-KW"/>
</dbReference>
<feature type="transmembrane region" description="Helical" evidence="4">
    <location>
        <begin position="54"/>
        <end position="72"/>
    </location>
</feature>
<dbReference type="FunFam" id="3.40.50.1820:FF:000664">
    <property type="entry name" value="Uncharacterized protein"/>
    <property type="match status" value="1"/>
</dbReference>
<dbReference type="AlphaFoldDB" id="A0A8S1Q1J0"/>
<keyword evidence="6" id="KW-1185">Reference proteome</keyword>
<dbReference type="PANTHER" id="PTHR10272">
    <property type="entry name" value="PLATELET-ACTIVATING FACTOR ACETYLHYDROLASE"/>
    <property type="match status" value="1"/>
</dbReference>
<dbReference type="EMBL" id="CAJJDM010000143">
    <property type="protein sequence ID" value="CAD8109091.1"/>
    <property type="molecule type" value="Genomic_DNA"/>
</dbReference>
<protein>
    <recommendedName>
        <fullName evidence="7">1-alkyl-2-acetylglycerophosphocholine esterase</fullName>
    </recommendedName>
</protein>
<proteinExistence type="predicted"/>